<dbReference type="PRINTS" id="PR00793">
    <property type="entry name" value="PROAMNOPTASE"/>
</dbReference>
<dbReference type="InterPro" id="IPR000073">
    <property type="entry name" value="AB_hydrolase_1"/>
</dbReference>
<dbReference type="Gene3D" id="3.40.50.1820">
    <property type="entry name" value="alpha/beta hydrolase"/>
    <property type="match status" value="1"/>
</dbReference>
<dbReference type="GO" id="GO:0006508">
    <property type="term" value="P:proteolysis"/>
    <property type="evidence" value="ECO:0007669"/>
    <property type="project" value="InterPro"/>
</dbReference>
<dbReference type="PANTHER" id="PTHR43798">
    <property type="entry name" value="MONOACYLGLYCEROL LIPASE"/>
    <property type="match status" value="1"/>
</dbReference>
<keyword evidence="2" id="KW-0378">Hydrolase</keyword>
<keyword evidence="5" id="KW-1185">Reference proteome</keyword>
<dbReference type="Pfam" id="PF00561">
    <property type="entry name" value="Abhydrolase_1"/>
    <property type="match status" value="1"/>
</dbReference>
<dbReference type="EMBL" id="BSTX01000004">
    <property type="protein sequence ID" value="GLZ80758.1"/>
    <property type="molecule type" value="Genomic_DNA"/>
</dbReference>
<name>A0A9W6SRH8_9ACTN</name>
<protein>
    <submittedName>
        <fullName evidence="4">Acetyltransferase</fullName>
    </submittedName>
</protein>
<proteinExistence type="inferred from homology"/>
<dbReference type="InterPro" id="IPR002410">
    <property type="entry name" value="Peptidase_S33"/>
</dbReference>
<comment type="caution">
    <text evidence="4">The sequence shown here is derived from an EMBL/GenBank/DDBJ whole genome shotgun (WGS) entry which is preliminary data.</text>
</comment>
<dbReference type="GO" id="GO:0004177">
    <property type="term" value="F:aminopeptidase activity"/>
    <property type="evidence" value="ECO:0007669"/>
    <property type="project" value="UniProtKB-EC"/>
</dbReference>
<sequence>MRTELIPVGDVELHVVRLGVPRDGVPPVVVLHGGPSWDHSYLLPGLVPLAAHREVIVYDLRGCGRSSRDLPIEAYQPQAIVDDTRGLIEKLGFERVDLLGFSTGGQVAQLFVEAHPGLVRRLVLASTTAYGDVGEHLAGWPEYQRRAAEAEPVPDFLEPLQWTVRHARSGATTAIWNLDRLGEYRRLLDAIVFSGDWLAPWREGRLGPWRPADPAKVLREWGGPLLILHGEQDMGFPLPVAERLHEEVPGSVLAVVPAAGHMAHFENPALWAGNVTLFLDK</sequence>
<dbReference type="GO" id="GO:0047372">
    <property type="term" value="F:monoacylglycerol lipase activity"/>
    <property type="evidence" value="ECO:0007669"/>
    <property type="project" value="TreeGrafter"/>
</dbReference>
<dbReference type="InterPro" id="IPR029058">
    <property type="entry name" value="AB_hydrolase_fold"/>
</dbReference>
<dbReference type="GO" id="GO:0046464">
    <property type="term" value="P:acylglycerol catabolic process"/>
    <property type="evidence" value="ECO:0007669"/>
    <property type="project" value="TreeGrafter"/>
</dbReference>
<feature type="domain" description="AB hydrolase-1" evidence="3">
    <location>
        <begin position="26"/>
        <end position="268"/>
    </location>
</feature>
<dbReference type="SUPFAM" id="SSF53474">
    <property type="entry name" value="alpha/beta-Hydrolases"/>
    <property type="match status" value="1"/>
</dbReference>
<gene>
    <name evidence="4" type="ORF">Afil01_55650</name>
</gene>
<evidence type="ECO:0000256" key="2">
    <source>
        <dbReference type="ARBA" id="ARBA00022801"/>
    </source>
</evidence>
<dbReference type="AlphaFoldDB" id="A0A9W6SRH8"/>
<dbReference type="Proteomes" id="UP001165079">
    <property type="component" value="Unassembled WGS sequence"/>
</dbReference>
<dbReference type="PANTHER" id="PTHR43798:SF5">
    <property type="entry name" value="MONOACYLGLYCEROL LIPASE ABHD6"/>
    <property type="match status" value="1"/>
</dbReference>
<accession>A0A9W6SRH8</accession>
<comment type="similarity">
    <text evidence="1">Belongs to the peptidase S33 family.</text>
</comment>
<organism evidence="4 5">
    <name type="scientific">Actinorhabdospora filicis</name>
    <dbReference type="NCBI Taxonomy" id="1785913"/>
    <lineage>
        <taxon>Bacteria</taxon>
        <taxon>Bacillati</taxon>
        <taxon>Actinomycetota</taxon>
        <taxon>Actinomycetes</taxon>
        <taxon>Micromonosporales</taxon>
        <taxon>Micromonosporaceae</taxon>
        <taxon>Actinorhabdospora</taxon>
    </lineage>
</organism>
<evidence type="ECO:0000259" key="3">
    <source>
        <dbReference type="Pfam" id="PF00561"/>
    </source>
</evidence>
<evidence type="ECO:0000313" key="4">
    <source>
        <dbReference type="EMBL" id="GLZ80758.1"/>
    </source>
</evidence>
<dbReference type="InterPro" id="IPR050266">
    <property type="entry name" value="AB_hydrolase_sf"/>
</dbReference>
<reference evidence="4" key="1">
    <citation type="submission" date="2023-03" db="EMBL/GenBank/DDBJ databases">
        <title>Actinorhabdospora filicis NBRC 111898.</title>
        <authorList>
            <person name="Ichikawa N."/>
            <person name="Sato H."/>
            <person name="Tonouchi N."/>
        </authorList>
    </citation>
    <scope>NUCLEOTIDE SEQUENCE</scope>
    <source>
        <strain evidence="4">NBRC 111898</strain>
    </source>
</reference>
<evidence type="ECO:0000256" key="1">
    <source>
        <dbReference type="ARBA" id="ARBA00010088"/>
    </source>
</evidence>
<dbReference type="PRINTS" id="PR00111">
    <property type="entry name" value="ABHYDROLASE"/>
</dbReference>
<dbReference type="RefSeq" id="WP_285666001.1">
    <property type="nucleotide sequence ID" value="NZ_BSTX01000004.1"/>
</dbReference>
<evidence type="ECO:0000313" key="5">
    <source>
        <dbReference type="Proteomes" id="UP001165079"/>
    </source>
</evidence>
<dbReference type="GO" id="GO:0016020">
    <property type="term" value="C:membrane"/>
    <property type="evidence" value="ECO:0007669"/>
    <property type="project" value="TreeGrafter"/>
</dbReference>